<dbReference type="InterPro" id="IPR002933">
    <property type="entry name" value="Peptidase_M20"/>
</dbReference>
<keyword evidence="4" id="KW-0378">Hydrolase</keyword>
<dbReference type="Gene3D" id="3.30.70.360">
    <property type="match status" value="1"/>
</dbReference>
<dbReference type="PROSITE" id="PS00758">
    <property type="entry name" value="ARGE_DAPE_CPG2_1"/>
    <property type="match status" value="1"/>
</dbReference>
<protein>
    <submittedName>
        <fullName evidence="10">Vacuolar protein</fullName>
    </submittedName>
</protein>
<evidence type="ECO:0000256" key="5">
    <source>
        <dbReference type="ARBA" id="ARBA00022833"/>
    </source>
</evidence>
<name>A0A854Q5F4_CRYNE</name>
<feature type="binding site" evidence="7">
    <location>
        <position position="266"/>
    </location>
    <ligand>
        <name>Zn(2+)</name>
        <dbReference type="ChEBI" id="CHEBI:29105"/>
        <label>1</label>
    </ligand>
</feature>
<dbReference type="GO" id="GO:0006629">
    <property type="term" value="P:lipid metabolic process"/>
    <property type="evidence" value="ECO:0007669"/>
    <property type="project" value="UniProtKB-ARBA"/>
</dbReference>
<dbReference type="GO" id="GO:0046872">
    <property type="term" value="F:metal ion binding"/>
    <property type="evidence" value="ECO:0007669"/>
    <property type="project" value="UniProtKB-KW"/>
</dbReference>
<dbReference type="InterPro" id="IPR036264">
    <property type="entry name" value="Bact_exopeptidase_dim_dom"/>
</dbReference>
<dbReference type="AlphaFoldDB" id="A0A854Q5F4"/>
<dbReference type="SUPFAM" id="SSF55031">
    <property type="entry name" value="Bacterial exopeptidase dimerisation domain"/>
    <property type="match status" value="1"/>
</dbReference>
<dbReference type="Pfam" id="PF01546">
    <property type="entry name" value="Peptidase_M20"/>
    <property type="match status" value="1"/>
</dbReference>
<dbReference type="PANTHER" id="PTHR45962:SF1">
    <property type="entry name" value="N-FATTY-ACYL-AMINO ACID SYNTHASE_HYDROLASE PM20D1"/>
    <property type="match status" value="1"/>
</dbReference>
<dbReference type="GO" id="GO:0043604">
    <property type="term" value="P:amide biosynthetic process"/>
    <property type="evidence" value="ECO:0007669"/>
    <property type="project" value="UniProtKB-ARBA"/>
</dbReference>
<comment type="similarity">
    <text evidence="1">Belongs to the peptidase M20A family.</text>
</comment>
<dbReference type="PIRSF" id="PIRSF037217">
    <property type="entry name" value="Carboxypeptidase_S"/>
    <property type="match status" value="1"/>
</dbReference>
<dbReference type="InterPro" id="IPR047177">
    <property type="entry name" value="Pept_M20A"/>
</dbReference>
<dbReference type="InterPro" id="IPR017141">
    <property type="entry name" value="Pept_M20_carboxypep"/>
</dbReference>
<dbReference type="EMBL" id="AMKT01000069">
    <property type="protein sequence ID" value="OXG15772.1"/>
    <property type="molecule type" value="Genomic_DNA"/>
</dbReference>
<dbReference type="FunFam" id="3.40.630.10:FF:000027">
    <property type="entry name" value="N-fatty-acyl-amino acid synthase/hydrolase PM20D1"/>
    <property type="match status" value="1"/>
</dbReference>
<evidence type="ECO:0000313" key="10">
    <source>
        <dbReference type="EMBL" id="OXG15772.1"/>
    </source>
</evidence>
<dbReference type="InterPro" id="IPR011650">
    <property type="entry name" value="Peptidase_M20_dimer"/>
</dbReference>
<keyword evidence="3 7" id="KW-0479">Metal-binding</keyword>
<evidence type="ECO:0000256" key="8">
    <source>
        <dbReference type="SAM" id="MobiDB-lite"/>
    </source>
</evidence>
<evidence type="ECO:0000313" key="11">
    <source>
        <dbReference type="Proteomes" id="UP000199727"/>
    </source>
</evidence>
<feature type="binding site" evidence="7">
    <location>
        <position position="231"/>
    </location>
    <ligand>
        <name>Zn(2+)</name>
        <dbReference type="ChEBI" id="CHEBI:29105"/>
        <label>1</label>
    </ligand>
</feature>
<feature type="binding site" evidence="7">
    <location>
        <position position="558"/>
    </location>
    <ligand>
        <name>Zn(2+)</name>
        <dbReference type="ChEBI" id="CHEBI:29105"/>
        <label>1</label>
    </ligand>
</feature>
<dbReference type="GO" id="GO:0004181">
    <property type="term" value="F:metallocarboxypeptidase activity"/>
    <property type="evidence" value="ECO:0007669"/>
    <property type="project" value="InterPro"/>
</dbReference>
<dbReference type="Proteomes" id="UP000199727">
    <property type="component" value="Unassembled WGS sequence"/>
</dbReference>
<evidence type="ECO:0000256" key="1">
    <source>
        <dbReference type="ARBA" id="ARBA00006247"/>
    </source>
</evidence>
<accession>A0A854Q5F4</accession>
<feature type="binding site" evidence="7">
    <location>
        <position position="294"/>
    </location>
    <ligand>
        <name>Zn(2+)</name>
        <dbReference type="ChEBI" id="CHEBI:29105"/>
        <label>2</label>
    </ligand>
</feature>
<evidence type="ECO:0000256" key="7">
    <source>
        <dbReference type="PIRSR" id="PIRSR037217-2"/>
    </source>
</evidence>
<dbReference type="GO" id="GO:0006520">
    <property type="term" value="P:amino acid metabolic process"/>
    <property type="evidence" value="ECO:0007669"/>
    <property type="project" value="UniProtKB-ARBA"/>
</dbReference>
<dbReference type="GO" id="GO:0043605">
    <property type="term" value="P:amide catabolic process"/>
    <property type="evidence" value="ECO:0007669"/>
    <property type="project" value="UniProtKB-ARBA"/>
</dbReference>
<dbReference type="CDD" id="cd05674">
    <property type="entry name" value="M20_yscS"/>
    <property type="match status" value="1"/>
</dbReference>
<feature type="binding site" evidence="7">
    <location>
        <position position="188"/>
    </location>
    <ligand>
        <name>Zn(2+)</name>
        <dbReference type="ChEBI" id="CHEBI:29105"/>
        <label>2</label>
    </ligand>
</feature>
<feature type="domain" description="Peptidase M20 dimerisation" evidence="9">
    <location>
        <begin position="314"/>
        <end position="459"/>
    </location>
</feature>
<dbReference type="Gene3D" id="3.40.630.10">
    <property type="entry name" value="Zn peptidases"/>
    <property type="match status" value="1"/>
</dbReference>
<dbReference type="OrthoDB" id="3064516at2759"/>
<dbReference type="Gene3D" id="1.10.150.900">
    <property type="match status" value="1"/>
</dbReference>
<dbReference type="PANTHER" id="PTHR45962">
    <property type="entry name" value="N-FATTY-ACYL-AMINO ACID SYNTHASE/HYDROLASE PM20D1"/>
    <property type="match status" value="1"/>
</dbReference>
<dbReference type="GO" id="GO:0005576">
    <property type="term" value="C:extracellular region"/>
    <property type="evidence" value="ECO:0007669"/>
    <property type="project" value="UniProtKB-ARBA"/>
</dbReference>
<dbReference type="FunFam" id="1.10.150.900:FF:000003">
    <property type="entry name" value="N-fatty-acyl-amino acid synthase/hydrolase PM20D1"/>
    <property type="match status" value="1"/>
</dbReference>
<dbReference type="InterPro" id="IPR001261">
    <property type="entry name" value="ArgE/DapE_CS"/>
</dbReference>
<keyword evidence="5 7" id="KW-0862">Zinc</keyword>
<evidence type="ECO:0000256" key="4">
    <source>
        <dbReference type="ARBA" id="ARBA00022801"/>
    </source>
</evidence>
<feature type="region of interest" description="Disordered" evidence="8">
    <location>
        <begin position="1"/>
        <end position="22"/>
    </location>
</feature>
<evidence type="ECO:0000256" key="6">
    <source>
        <dbReference type="PIRSR" id="PIRSR037217-1"/>
    </source>
</evidence>
<dbReference type="SUPFAM" id="SSF53187">
    <property type="entry name" value="Zn-dependent exopeptidases"/>
    <property type="match status" value="1"/>
</dbReference>
<evidence type="ECO:0000256" key="2">
    <source>
        <dbReference type="ARBA" id="ARBA00022670"/>
    </source>
</evidence>
<evidence type="ECO:0000256" key="3">
    <source>
        <dbReference type="ARBA" id="ARBA00022723"/>
    </source>
</evidence>
<organism evidence="10 11">
    <name type="scientific">Cryptococcus neoformans Tu259-1</name>
    <dbReference type="NCBI Taxonomy" id="1230072"/>
    <lineage>
        <taxon>Eukaryota</taxon>
        <taxon>Fungi</taxon>
        <taxon>Dikarya</taxon>
        <taxon>Basidiomycota</taxon>
        <taxon>Agaricomycotina</taxon>
        <taxon>Tremellomycetes</taxon>
        <taxon>Tremellales</taxon>
        <taxon>Cryptococcaceae</taxon>
        <taxon>Cryptococcus</taxon>
        <taxon>Cryptococcus neoformans species complex</taxon>
    </lineage>
</organism>
<gene>
    <name evidence="10" type="ORF">C361_05212</name>
</gene>
<dbReference type="GO" id="GO:1990845">
    <property type="term" value="P:adaptive thermogenesis"/>
    <property type="evidence" value="ECO:0007669"/>
    <property type="project" value="UniProtKB-ARBA"/>
</dbReference>
<dbReference type="GO" id="GO:0000328">
    <property type="term" value="C:fungal-type vacuole lumen"/>
    <property type="evidence" value="ECO:0007669"/>
    <property type="project" value="TreeGrafter"/>
</dbReference>
<feature type="binding site" evidence="7">
    <location>
        <position position="231"/>
    </location>
    <ligand>
        <name>Zn(2+)</name>
        <dbReference type="ChEBI" id="CHEBI:29105"/>
        <label>2</label>
    </ligand>
</feature>
<dbReference type="GO" id="GO:0051603">
    <property type="term" value="P:proteolysis involved in protein catabolic process"/>
    <property type="evidence" value="ECO:0007669"/>
    <property type="project" value="TreeGrafter"/>
</dbReference>
<dbReference type="GO" id="GO:0016810">
    <property type="term" value="F:hydrolase activity, acting on carbon-nitrogen (but not peptide) bonds"/>
    <property type="evidence" value="ECO:0007669"/>
    <property type="project" value="UniProtKB-ARBA"/>
</dbReference>
<proteinExistence type="inferred from homology"/>
<dbReference type="Pfam" id="PF07687">
    <property type="entry name" value="M20_dimer"/>
    <property type="match status" value="1"/>
</dbReference>
<feature type="active site" evidence="6">
    <location>
        <position position="190"/>
    </location>
</feature>
<reference evidence="10 11" key="1">
    <citation type="submission" date="2017-06" db="EMBL/GenBank/DDBJ databases">
        <title>Global population genomics of the pathogenic fungus Cryptococcus neoformans var. grubii.</title>
        <authorList>
            <person name="Cuomo C."/>
            <person name="Litvintseva A."/>
            <person name="Chen Y."/>
            <person name="Young S."/>
            <person name="Zeng Q."/>
            <person name="Chapman S."/>
            <person name="Gujja S."/>
            <person name="Saif S."/>
            <person name="Birren B."/>
        </authorList>
    </citation>
    <scope>NUCLEOTIDE SEQUENCE [LARGE SCALE GENOMIC DNA]</scope>
    <source>
        <strain evidence="10 11">Tu259-1</strain>
    </source>
</reference>
<feature type="active site" description="Proton acceptor" evidence="6">
    <location>
        <position position="265"/>
    </location>
</feature>
<evidence type="ECO:0000259" key="9">
    <source>
        <dbReference type="Pfam" id="PF07687"/>
    </source>
</evidence>
<comment type="caution">
    <text evidence="10">The sequence shown here is derived from an EMBL/GenBank/DDBJ whole genome shotgun (WGS) entry which is preliminary data.</text>
</comment>
<keyword evidence="2" id="KW-0645">Protease</keyword>
<sequence>MSSDKSTRPAKPVEIPRSAPSSSGLSFRAFFPLFGLLVVLIYQNYPGISSTIITRLSGNASLADRPAPGQLAIVEQDVHLPDSARCPIQPEPLNVGEDWNPLEDSVYSNLAAKRLSKAVQIDTVAYDDMPMDTTDPAFDKHFVFARFIEHEYPKLISDLKHEVINNHGHLFTWEGSNPNLKPIMLMAHIDTVPVPPETLGQWKYLPFEGAITQDGTPDTPGTWIWGRGSSDCKNSLLGIYGAVERLISEGYKPERTVIISNGFDEEVGGARGAAAIAKVLEERYGKHGVAFLVDEGVTGILEYYGASVALFGMAEKGSVNVKVKIESLGGHSSVPPRHTGIGVISRILTKLEDNPFPPILTPETPFFKFLACMSEYAPLVAEFIKTKIKHPKEWSMLAHGLAARDRILNSFLATTQAIDLISGGVKYNALPEYTEATINHRIAFTSSINETLQHIVDLIVPVAQSLNFTISPFDGSPKTSDFHISLEAPYSLEPAPITPSDSKSFELMAGTTKHVFGKETIVSPSGMFANTDTKRMWNVTKNIYRFSPALVTESVGMHTVNERISLNAHLTTTRFFYKLIRNSEGWVNDDG</sequence>